<keyword evidence="1" id="KW-0812">Transmembrane</keyword>
<feature type="transmembrane region" description="Helical" evidence="1">
    <location>
        <begin position="406"/>
        <end position="430"/>
    </location>
</feature>
<accession>A0A246JP77</accession>
<comment type="caution">
    <text evidence="2">The sequence shown here is derived from an EMBL/GenBank/DDBJ whole genome shotgun (WGS) entry which is preliminary data.</text>
</comment>
<dbReference type="RefSeq" id="WP_088442627.1">
    <property type="nucleotide sequence ID" value="NZ_BMMC01000008.1"/>
</dbReference>
<feature type="transmembrane region" description="Helical" evidence="1">
    <location>
        <begin position="140"/>
        <end position="164"/>
    </location>
</feature>
<evidence type="ECO:0000313" key="2">
    <source>
        <dbReference type="EMBL" id="OWQ94640.1"/>
    </source>
</evidence>
<feature type="transmembrane region" description="Helical" evidence="1">
    <location>
        <begin position="16"/>
        <end position="40"/>
    </location>
</feature>
<sequence>MTDINRIPLYRTIWRWHFYAGLFVIPFILMLSVTGGAYLFKPQLDRWQESAWRDLPTAERVDADAQVKAALTAFPGARFHYYRVPEAPGDAAIVHVGLPSGGMRDVAVSPRGEVIGSANPDDRISAWLAKIHGSLLIGKAGGIIVELAASWAIVMILTGLYLWWPRGRGITGVIWPRLGLGGRIALRDLHAVTGFWVSGLALVLLLTALPWTDVWAQGFRAVRAEMGWVQGAQDWKSGAADHHAAHDHSAMAKAMPGPVAVGDAPRVLLDRIVLRARNENLPAPVIIQPPGAPNMFGPPSGDTWTLTTQTQNRPLVRKVSYDVVTGIEVSRSGFADKHVIDRVVGIGVAWHEGALFGIVSQLIGVLTALMLMILAVSGFLMWRRRKPDDALGAPPLPRDPAKLKGVAAIILALAALLPLLAASLILLWIVDRLIIPRLPRAARWLGMARA</sequence>
<dbReference type="InterPro" id="IPR005625">
    <property type="entry name" value="PepSY-ass_TM"/>
</dbReference>
<keyword evidence="1" id="KW-0472">Membrane</keyword>
<protein>
    <recommendedName>
        <fullName evidence="4">Peptidase</fullName>
    </recommendedName>
</protein>
<feature type="transmembrane region" description="Helical" evidence="1">
    <location>
        <begin position="195"/>
        <end position="216"/>
    </location>
</feature>
<dbReference type="Pfam" id="PF03929">
    <property type="entry name" value="PepSY_TM"/>
    <property type="match status" value="1"/>
</dbReference>
<dbReference type="PANTHER" id="PTHR34219">
    <property type="entry name" value="IRON-REGULATED INNER MEMBRANE PROTEIN-RELATED"/>
    <property type="match status" value="1"/>
</dbReference>
<organism evidence="2 3">
    <name type="scientific">Sphingopyxis bauzanensis</name>
    <dbReference type="NCBI Taxonomy" id="651663"/>
    <lineage>
        <taxon>Bacteria</taxon>
        <taxon>Pseudomonadati</taxon>
        <taxon>Pseudomonadota</taxon>
        <taxon>Alphaproteobacteria</taxon>
        <taxon>Sphingomonadales</taxon>
        <taxon>Sphingomonadaceae</taxon>
        <taxon>Sphingopyxis</taxon>
    </lineage>
</organism>
<name>A0A246JP77_9SPHN</name>
<reference evidence="2 3" key="1">
    <citation type="journal article" date="2010" name="Int. J. Syst. Evol. Microbiol.">
        <title>Sphingopyxis bauzanensis sp. nov., a psychrophilic bacterium isolated from soil.</title>
        <authorList>
            <person name="Zhang D.C."/>
            <person name="Liu H.C."/>
            <person name="Xin Y.H."/>
            <person name="Zhou Y.G."/>
            <person name="Schinner F."/>
            <person name="Margesin R."/>
        </authorList>
    </citation>
    <scope>NUCLEOTIDE SEQUENCE [LARGE SCALE GENOMIC DNA]</scope>
    <source>
        <strain evidence="2 3">DSM 22271</strain>
    </source>
</reference>
<keyword evidence="1" id="KW-1133">Transmembrane helix</keyword>
<keyword evidence="3" id="KW-1185">Reference proteome</keyword>
<dbReference type="Proteomes" id="UP000197361">
    <property type="component" value="Unassembled WGS sequence"/>
</dbReference>
<dbReference type="AlphaFoldDB" id="A0A246JP77"/>
<dbReference type="PANTHER" id="PTHR34219:SF1">
    <property type="entry name" value="PEPSY DOMAIN-CONTAINING PROTEIN"/>
    <property type="match status" value="1"/>
</dbReference>
<evidence type="ECO:0000313" key="3">
    <source>
        <dbReference type="Proteomes" id="UP000197361"/>
    </source>
</evidence>
<evidence type="ECO:0008006" key="4">
    <source>
        <dbReference type="Google" id="ProtNLM"/>
    </source>
</evidence>
<dbReference type="EMBL" id="NISK01000004">
    <property type="protein sequence ID" value="OWQ94640.1"/>
    <property type="molecule type" value="Genomic_DNA"/>
</dbReference>
<gene>
    <name evidence="2" type="ORF">CDQ92_16325</name>
</gene>
<proteinExistence type="predicted"/>
<dbReference type="OrthoDB" id="9791166at2"/>
<feature type="transmembrane region" description="Helical" evidence="1">
    <location>
        <begin position="362"/>
        <end position="382"/>
    </location>
</feature>
<evidence type="ECO:0000256" key="1">
    <source>
        <dbReference type="SAM" id="Phobius"/>
    </source>
</evidence>